<reference evidence="10 11" key="1">
    <citation type="submission" date="2020-08" db="EMBL/GenBank/DDBJ databases">
        <title>Acidobacteriota in marine sediments use diverse sulfur dissimilation pathways.</title>
        <authorList>
            <person name="Wasmund K."/>
        </authorList>
    </citation>
    <scope>NUCLEOTIDE SEQUENCE [LARGE SCALE GENOMIC DNA]</scope>
    <source>
        <strain evidence="10">MAG AM3-A</strain>
    </source>
</reference>
<dbReference type="Proteomes" id="UP000598633">
    <property type="component" value="Unassembled WGS sequence"/>
</dbReference>
<dbReference type="InterPro" id="IPR006091">
    <property type="entry name" value="Acyl-CoA_Oxase/DH_mid-dom"/>
</dbReference>
<dbReference type="Gene3D" id="2.40.110.10">
    <property type="entry name" value="Butyryl-CoA Dehydrogenase, subunit A, domain 2"/>
    <property type="match status" value="1"/>
</dbReference>
<evidence type="ECO:0000313" key="10">
    <source>
        <dbReference type="EMBL" id="MBD3870657.1"/>
    </source>
</evidence>
<dbReference type="InterPro" id="IPR046373">
    <property type="entry name" value="Acyl-CoA_Oxase/DH_mid-dom_sf"/>
</dbReference>
<proteinExistence type="inferred from homology"/>
<feature type="domain" description="Acyl-CoA oxidase/dehydrogenase middle" evidence="8">
    <location>
        <begin position="121"/>
        <end position="211"/>
    </location>
</feature>
<comment type="caution">
    <text evidence="10">The sequence shown here is derived from an EMBL/GenBank/DDBJ whole genome shotgun (WGS) entry which is preliminary data.</text>
</comment>
<evidence type="ECO:0000256" key="4">
    <source>
        <dbReference type="ARBA" id="ARBA00022827"/>
    </source>
</evidence>
<dbReference type="Gene3D" id="1.20.140.10">
    <property type="entry name" value="Butyryl-CoA Dehydrogenase, subunit A, domain 3"/>
    <property type="match status" value="1"/>
</dbReference>
<dbReference type="PIRSF" id="PIRSF016578">
    <property type="entry name" value="HsaA"/>
    <property type="match status" value="1"/>
</dbReference>
<feature type="domain" description="Acyl-CoA dehydrogenase/oxidase N-terminal" evidence="9">
    <location>
        <begin position="7"/>
        <end position="114"/>
    </location>
</feature>
<accession>A0A8J6XXD6</accession>
<sequence length="378" mass="41851">MEFSLNPEQQELVEKARAFTKEWISPNAVKYDRSGEFPLDICREAFKQGFMNPHVPAEYGGTPHRVLDHCLILEEMCTGCSGIATAIDANGLSQYPVILAGTDDQKRRFLAPMTEDLMFSAYAVTEPEAGSDVSRVKTTAEKVGSDYVLNGIKWWITSGSVASWYFVLARVDDKPTGFIVPADSPGIVRGPKEINIGQHASNTVRVTLEDVKVEAKNRLGEEGDGFQIAMKTFDHTRPGVASGANGITKAALNIALSYAKRRRTFDKKLISNQGISFKLAEIMTRLDAARYITYKAAWLFDQGLDNGREAAEAKWFAADVAMQAAIECAQVLGGYGYTNEMPAEKLIRDAKIYQIYEGASEIQKMIIVGKLMRMKEVY</sequence>
<evidence type="ECO:0000256" key="1">
    <source>
        <dbReference type="ARBA" id="ARBA00001974"/>
    </source>
</evidence>
<dbReference type="GO" id="GO:0003995">
    <property type="term" value="F:acyl-CoA dehydrogenase activity"/>
    <property type="evidence" value="ECO:0007669"/>
    <property type="project" value="InterPro"/>
</dbReference>
<dbReference type="InterPro" id="IPR037069">
    <property type="entry name" value="AcylCoA_DH/ox_N_sf"/>
</dbReference>
<dbReference type="EMBL" id="JACXWA010000078">
    <property type="protein sequence ID" value="MBD3870657.1"/>
    <property type="molecule type" value="Genomic_DNA"/>
</dbReference>
<dbReference type="Gene3D" id="1.10.540.10">
    <property type="entry name" value="Acyl-CoA dehydrogenase/oxidase, N-terminal domain"/>
    <property type="match status" value="1"/>
</dbReference>
<comment type="similarity">
    <text evidence="2 6">Belongs to the acyl-CoA dehydrogenase family.</text>
</comment>
<organism evidence="10 11">
    <name type="scientific">Candidatus Sulfomarinibacter kjeldsenii</name>
    <dbReference type="NCBI Taxonomy" id="2885994"/>
    <lineage>
        <taxon>Bacteria</taxon>
        <taxon>Pseudomonadati</taxon>
        <taxon>Acidobacteriota</taxon>
        <taxon>Thermoanaerobaculia</taxon>
        <taxon>Thermoanaerobaculales</taxon>
        <taxon>Candidatus Sulfomarinibacteraceae</taxon>
        <taxon>Candidatus Sulfomarinibacter</taxon>
    </lineage>
</organism>
<dbReference type="SUPFAM" id="SSF47203">
    <property type="entry name" value="Acyl-CoA dehydrogenase C-terminal domain-like"/>
    <property type="match status" value="1"/>
</dbReference>
<comment type="cofactor">
    <cofactor evidence="1 6">
        <name>FAD</name>
        <dbReference type="ChEBI" id="CHEBI:57692"/>
    </cofactor>
</comment>
<dbReference type="Pfam" id="PF00441">
    <property type="entry name" value="Acyl-CoA_dh_1"/>
    <property type="match status" value="1"/>
</dbReference>
<dbReference type="InterPro" id="IPR009100">
    <property type="entry name" value="AcylCoA_DH/oxidase_NM_dom_sf"/>
</dbReference>
<dbReference type="InterPro" id="IPR036250">
    <property type="entry name" value="AcylCo_DH-like_C"/>
</dbReference>
<dbReference type="GO" id="GO:0050660">
    <property type="term" value="F:flavin adenine dinucleotide binding"/>
    <property type="evidence" value="ECO:0007669"/>
    <property type="project" value="InterPro"/>
</dbReference>
<dbReference type="AlphaFoldDB" id="A0A8J6XXD6"/>
<protein>
    <submittedName>
        <fullName evidence="10">Acyl-CoA dehydrogenase family protein</fullName>
    </submittedName>
</protein>
<dbReference type="FunFam" id="2.40.110.10:FF:000002">
    <property type="entry name" value="Acyl-CoA dehydrogenase fadE12"/>
    <property type="match status" value="1"/>
</dbReference>
<evidence type="ECO:0000259" key="9">
    <source>
        <dbReference type="Pfam" id="PF02771"/>
    </source>
</evidence>
<evidence type="ECO:0000256" key="6">
    <source>
        <dbReference type="RuleBase" id="RU362125"/>
    </source>
</evidence>
<dbReference type="Pfam" id="PF02771">
    <property type="entry name" value="Acyl-CoA_dh_N"/>
    <property type="match status" value="1"/>
</dbReference>
<evidence type="ECO:0000259" key="7">
    <source>
        <dbReference type="Pfam" id="PF00441"/>
    </source>
</evidence>
<evidence type="ECO:0000256" key="5">
    <source>
        <dbReference type="ARBA" id="ARBA00023002"/>
    </source>
</evidence>
<dbReference type="InterPro" id="IPR013786">
    <property type="entry name" value="AcylCoA_DH/ox_N"/>
</dbReference>
<dbReference type="FunFam" id="1.20.140.10:FF:000011">
    <property type="entry name" value="Medium-chain specific acyl-CoA dehydrogenase, mitochondrial"/>
    <property type="match status" value="1"/>
</dbReference>
<dbReference type="PANTHER" id="PTHR43884:SF12">
    <property type="entry name" value="ISOVALERYL-COA DEHYDROGENASE, MITOCHONDRIAL-RELATED"/>
    <property type="match status" value="1"/>
</dbReference>
<dbReference type="PROSITE" id="PS00073">
    <property type="entry name" value="ACYL_COA_DH_2"/>
    <property type="match status" value="1"/>
</dbReference>
<evidence type="ECO:0000256" key="3">
    <source>
        <dbReference type="ARBA" id="ARBA00022630"/>
    </source>
</evidence>
<gene>
    <name evidence="10" type="ORF">IFJ97_04785</name>
</gene>
<feature type="domain" description="Acyl-CoA dehydrogenase/oxidase C-terminal" evidence="7">
    <location>
        <begin position="223"/>
        <end position="368"/>
    </location>
</feature>
<name>A0A8J6XXD6_9BACT</name>
<dbReference type="FunFam" id="1.10.540.10:FF:000026">
    <property type="entry name" value="Acyl-CoA dehydrogenase medium chain"/>
    <property type="match status" value="1"/>
</dbReference>
<dbReference type="InterPro" id="IPR009075">
    <property type="entry name" value="AcylCo_DH/oxidase_C"/>
</dbReference>
<keyword evidence="5 6" id="KW-0560">Oxidoreductase</keyword>
<keyword evidence="4 6" id="KW-0274">FAD</keyword>
<evidence type="ECO:0000256" key="2">
    <source>
        <dbReference type="ARBA" id="ARBA00009347"/>
    </source>
</evidence>
<dbReference type="PANTHER" id="PTHR43884">
    <property type="entry name" value="ACYL-COA DEHYDROGENASE"/>
    <property type="match status" value="1"/>
</dbReference>
<dbReference type="InterPro" id="IPR006089">
    <property type="entry name" value="Acyl-CoA_DH_CS"/>
</dbReference>
<evidence type="ECO:0000313" key="11">
    <source>
        <dbReference type="Proteomes" id="UP000598633"/>
    </source>
</evidence>
<dbReference type="Pfam" id="PF02770">
    <property type="entry name" value="Acyl-CoA_dh_M"/>
    <property type="match status" value="1"/>
</dbReference>
<keyword evidence="3 6" id="KW-0285">Flavoprotein</keyword>
<dbReference type="SUPFAM" id="SSF56645">
    <property type="entry name" value="Acyl-CoA dehydrogenase NM domain-like"/>
    <property type="match status" value="1"/>
</dbReference>
<evidence type="ECO:0000259" key="8">
    <source>
        <dbReference type="Pfam" id="PF02770"/>
    </source>
</evidence>